<dbReference type="OrthoDB" id="10331612at2759"/>
<accession>A0DG10</accession>
<evidence type="ECO:0000313" key="3">
    <source>
        <dbReference type="Proteomes" id="UP000000600"/>
    </source>
</evidence>
<evidence type="ECO:0000256" key="1">
    <source>
        <dbReference type="SAM" id="Phobius"/>
    </source>
</evidence>
<dbReference type="Proteomes" id="UP000000600">
    <property type="component" value="Unassembled WGS sequence"/>
</dbReference>
<sequence>MLSLLEKIDIFGVPIKMKTRKQQEEFKTSQSGFITIIIMILSVAYSVYVIFLWIDGKLIPKVTSSQKMIDFATYEWENSEISFSLYDVRSKINPFTKENNIIMPVLLEIVSSTISASPKILFSTLQIDGDKNVVVLEKGKLILSQIDGPTKENQQKLRYYFVFFTKCRQDWMVDGGYCAEQQAIDEYFSTNHGLLFLSINLQQYNYETLQFEEIKKTESFAFEEVSPFHAQVILQKQNTTIDNGILFSNFESFEVIKDFRVNTQTISSKFAEKTVLSADGSKLEFDSLCSFGFKIDNKLGVEVIMMPKLGEVLAQIGSIVNVIMLLKIFSNLINTTMLESTLLDEIIEIYYPQFKQVQITRNFLGKIKKVHYKGVEIKMKTFQPKYKQLLDIARTKFTYNNLIQELSRIQLILIHQIGMENIKNIFKIGEDLQFLDSDRLSNSPKEKEFEKFALFDQEFPFSQ</sequence>
<dbReference type="PANTHER" id="PTHR12621:SF7">
    <property type="entry name" value="CYSTEINE AND HISTIDINE-RICH DOMAIN-CONTAINING PROTEIN 1"/>
    <property type="match status" value="1"/>
</dbReference>
<dbReference type="EMBL" id="CT868429">
    <property type="protein sequence ID" value="CAK81977.1"/>
    <property type="molecule type" value="Genomic_DNA"/>
</dbReference>
<organism evidence="2 3">
    <name type="scientific">Paramecium tetraurelia</name>
    <dbReference type="NCBI Taxonomy" id="5888"/>
    <lineage>
        <taxon>Eukaryota</taxon>
        <taxon>Sar</taxon>
        <taxon>Alveolata</taxon>
        <taxon>Ciliophora</taxon>
        <taxon>Intramacronucleata</taxon>
        <taxon>Oligohymenophorea</taxon>
        <taxon>Peniculida</taxon>
        <taxon>Parameciidae</taxon>
        <taxon>Paramecium</taxon>
    </lineage>
</organism>
<dbReference type="AlphaFoldDB" id="A0DG10"/>
<reference evidence="2 3" key="1">
    <citation type="journal article" date="2006" name="Nature">
        <title>Global trends of whole-genome duplications revealed by the ciliate Paramecium tetraurelia.</title>
        <authorList>
            <consortium name="Genoscope"/>
            <person name="Aury J.-M."/>
            <person name="Jaillon O."/>
            <person name="Duret L."/>
            <person name="Noel B."/>
            <person name="Jubin C."/>
            <person name="Porcel B.M."/>
            <person name="Segurens B."/>
            <person name="Daubin V."/>
            <person name="Anthouard V."/>
            <person name="Aiach N."/>
            <person name="Arnaiz O."/>
            <person name="Billaut A."/>
            <person name="Beisson J."/>
            <person name="Blanc I."/>
            <person name="Bouhouche K."/>
            <person name="Camara F."/>
            <person name="Duharcourt S."/>
            <person name="Guigo R."/>
            <person name="Gogendeau D."/>
            <person name="Katinka M."/>
            <person name="Keller A.-M."/>
            <person name="Kissmehl R."/>
            <person name="Klotz C."/>
            <person name="Koll F."/>
            <person name="Le Moue A."/>
            <person name="Lepere C."/>
            <person name="Malinsky S."/>
            <person name="Nowacki M."/>
            <person name="Nowak J.K."/>
            <person name="Plattner H."/>
            <person name="Poulain J."/>
            <person name="Ruiz F."/>
            <person name="Serrano V."/>
            <person name="Zagulski M."/>
            <person name="Dessen P."/>
            <person name="Betermier M."/>
            <person name="Weissenbach J."/>
            <person name="Scarpelli C."/>
            <person name="Schachter V."/>
            <person name="Sperling L."/>
            <person name="Meyer E."/>
            <person name="Cohen J."/>
            <person name="Wincker P."/>
        </authorList>
    </citation>
    <scope>NUCLEOTIDE SEQUENCE [LARGE SCALE GENOMIC DNA]</scope>
    <source>
        <strain evidence="2 3">Stock d4-2</strain>
    </source>
</reference>
<dbReference type="RefSeq" id="XP_001449374.1">
    <property type="nucleotide sequence ID" value="XM_001449337.1"/>
</dbReference>
<keyword evidence="1" id="KW-0472">Membrane</keyword>
<evidence type="ECO:0008006" key="4">
    <source>
        <dbReference type="Google" id="ProtNLM"/>
    </source>
</evidence>
<keyword evidence="1" id="KW-1133">Transmembrane helix</keyword>
<dbReference type="OMA" id="NVIMLLK"/>
<keyword evidence="1" id="KW-0812">Transmembrane</keyword>
<feature type="transmembrane region" description="Helical" evidence="1">
    <location>
        <begin position="31"/>
        <end position="54"/>
    </location>
</feature>
<dbReference type="InParanoid" id="A0DG10"/>
<name>A0DG10_PARTE</name>
<proteinExistence type="predicted"/>
<keyword evidence="3" id="KW-1185">Reference proteome</keyword>
<protein>
    <recommendedName>
        <fullName evidence="4">Transmembrane protein</fullName>
    </recommendedName>
</protein>
<dbReference type="KEGG" id="ptm:GSPATT00002105001"/>
<dbReference type="PANTHER" id="PTHR12621">
    <property type="entry name" value="CYSTEINE AND HISTIDINE-RICH DOMAIN CHORD -CONTAINING PROTEIN"/>
    <property type="match status" value="1"/>
</dbReference>
<gene>
    <name evidence="2" type="ORF">GSPATT00002105001</name>
</gene>
<dbReference type="HOGENOM" id="CLU_038221_0_0_1"/>
<evidence type="ECO:0000313" key="2">
    <source>
        <dbReference type="EMBL" id="CAK81977.1"/>
    </source>
</evidence>
<dbReference type="GO" id="GO:0008270">
    <property type="term" value="F:zinc ion binding"/>
    <property type="evidence" value="ECO:0000318"/>
    <property type="project" value="GO_Central"/>
</dbReference>
<dbReference type="GeneID" id="5035159"/>